<evidence type="ECO:0000256" key="2">
    <source>
        <dbReference type="ARBA" id="ARBA00023315"/>
    </source>
</evidence>
<dbReference type="eggNOG" id="COG0456">
    <property type="taxonomic scope" value="Bacteria"/>
</dbReference>
<dbReference type="InterPro" id="IPR000182">
    <property type="entry name" value="GNAT_dom"/>
</dbReference>
<dbReference type="Proteomes" id="UP000030021">
    <property type="component" value="Unassembled WGS sequence"/>
</dbReference>
<evidence type="ECO:0000259" key="3">
    <source>
        <dbReference type="PROSITE" id="PS51186"/>
    </source>
</evidence>
<dbReference type="Pfam" id="PF00583">
    <property type="entry name" value="Acetyltransf_1"/>
    <property type="match status" value="1"/>
</dbReference>
<dbReference type="HOGENOM" id="CLU_013985_11_8_5"/>
<comment type="caution">
    <text evidence="4">The sequence shown here is derived from an EMBL/GenBank/DDBJ whole genome shotgun (WGS) entry which is preliminary data.</text>
</comment>
<name>A0A0A0HSP9_9RHOB</name>
<dbReference type="CDD" id="cd04301">
    <property type="entry name" value="NAT_SF"/>
    <property type="match status" value="1"/>
</dbReference>
<protein>
    <submittedName>
        <fullName evidence="4">Acetyltransferase</fullName>
        <ecNumber evidence="4">2.3.1.-</ecNumber>
    </submittedName>
</protein>
<dbReference type="STRING" id="215743.ROSMUCSMR3_02298"/>
<evidence type="ECO:0000313" key="4">
    <source>
        <dbReference type="EMBL" id="KGM89113.1"/>
    </source>
</evidence>
<reference evidence="4 5" key="1">
    <citation type="submission" date="2013-01" db="EMBL/GenBank/DDBJ databases">
        <authorList>
            <person name="Fiebig A."/>
            <person name="Goeker M."/>
            <person name="Klenk H.-P.P."/>
        </authorList>
    </citation>
    <scope>NUCLEOTIDE SEQUENCE [LARGE SCALE GENOMIC DNA]</scope>
    <source>
        <strain evidence="4 5">DSM 17069</strain>
    </source>
</reference>
<sequence>MIIVEAADPRHPEASALLRASHALMESLFPPEDNFFLDIDALCAPDIRFFAARSAARIVGTGALALRDGYGEVKSMFVAEAARGQGVADALLRQIEDEARAHALPCLRLETGNLLHAAHKLYARHGFARRGPFGDYPDALSSIFMEKQL</sequence>
<feature type="domain" description="N-acetyltransferase" evidence="3">
    <location>
        <begin position="2"/>
        <end position="149"/>
    </location>
</feature>
<gene>
    <name evidence="4" type="ORF">rosmuc_00910</name>
</gene>
<dbReference type="OrthoDB" id="9803233at2"/>
<organism evidence="4 5">
    <name type="scientific">Roseovarius mucosus DSM 17069</name>
    <dbReference type="NCBI Taxonomy" id="1288298"/>
    <lineage>
        <taxon>Bacteria</taxon>
        <taxon>Pseudomonadati</taxon>
        <taxon>Pseudomonadota</taxon>
        <taxon>Alphaproteobacteria</taxon>
        <taxon>Rhodobacterales</taxon>
        <taxon>Roseobacteraceae</taxon>
        <taxon>Roseovarius</taxon>
    </lineage>
</organism>
<dbReference type="InterPro" id="IPR050832">
    <property type="entry name" value="Bact_Acetyltransf"/>
</dbReference>
<dbReference type="EMBL" id="AONH01000003">
    <property type="protein sequence ID" value="KGM89113.1"/>
    <property type="molecule type" value="Genomic_DNA"/>
</dbReference>
<keyword evidence="2 4" id="KW-0012">Acyltransferase</keyword>
<dbReference type="AlphaFoldDB" id="A0A0A0HSP9"/>
<proteinExistence type="predicted"/>
<dbReference type="PROSITE" id="PS51186">
    <property type="entry name" value="GNAT"/>
    <property type="match status" value="1"/>
</dbReference>
<dbReference type="PANTHER" id="PTHR43877:SF5">
    <property type="entry name" value="BLL8307 PROTEIN"/>
    <property type="match status" value="1"/>
</dbReference>
<dbReference type="Gene3D" id="3.40.630.30">
    <property type="match status" value="1"/>
</dbReference>
<dbReference type="PATRIC" id="fig|1288298.3.peg.924"/>
<dbReference type="PANTHER" id="PTHR43877">
    <property type="entry name" value="AMINOALKYLPHOSPHONATE N-ACETYLTRANSFERASE-RELATED-RELATED"/>
    <property type="match status" value="1"/>
</dbReference>
<dbReference type="EC" id="2.3.1.-" evidence="4"/>
<dbReference type="InterPro" id="IPR016181">
    <property type="entry name" value="Acyl_CoA_acyltransferase"/>
</dbReference>
<dbReference type="SUPFAM" id="SSF55729">
    <property type="entry name" value="Acyl-CoA N-acyltransferases (Nat)"/>
    <property type="match status" value="1"/>
</dbReference>
<accession>A0A0A0HSP9</accession>
<evidence type="ECO:0000256" key="1">
    <source>
        <dbReference type="ARBA" id="ARBA00022679"/>
    </source>
</evidence>
<keyword evidence="1 4" id="KW-0808">Transferase</keyword>
<dbReference type="GO" id="GO:0016747">
    <property type="term" value="F:acyltransferase activity, transferring groups other than amino-acyl groups"/>
    <property type="evidence" value="ECO:0007669"/>
    <property type="project" value="InterPro"/>
</dbReference>
<dbReference type="RefSeq" id="WP_037270354.1">
    <property type="nucleotide sequence ID" value="NZ_KN293976.1"/>
</dbReference>
<evidence type="ECO:0000313" key="5">
    <source>
        <dbReference type="Proteomes" id="UP000030021"/>
    </source>
</evidence>